<dbReference type="PANTHER" id="PTHR31018">
    <property type="entry name" value="SPORULATION-SPECIFIC PROTEIN-RELATED"/>
    <property type="match status" value="1"/>
</dbReference>
<dbReference type="Gene3D" id="3.80.10.10">
    <property type="entry name" value="Ribonuclease Inhibitor"/>
    <property type="match status" value="1"/>
</dbReference>
<organism evidence="6 7">
    <name type="scientific">Empedobacter stercoris</name>
    <dbReference type="NCBI Taxonomy" id="1628248"/>
    <lineage>
        <taxon>Bacteria</taxon>
        <taxon>Pseudomonadati</taxon>
        <taxon>Bacteroidota</taxon>
        <taxon>Flavobacteriia</taxon>
        <taxon>Flavobacteriales</taxon>
        <taxon>Weeksellaceae</taxon>
        <taxon>Empedobacter</taxon>
    </lineage>
</organism>
<name>A0ABX1WM66_9FLAO</name>
<keyword evidence="5" id="KW-0325">Glycoprotein</keyword>
<proteinExistence type="predicted"/>
<accession>A0ABX1WM66</accession>
<comment type="caution">
    <text evidence="6">The sequence shown here is derived from an EMBL/GenBank/DDBJ whole genome shotgun (WGS) entry which is preliminary data.</text>
</comment>
<keyword evidence="3" id="KW-0964">Secreted</keyword>
<evidence type="ECO:0000256" key="2">
    <source>
        <dbReference type="ARBA" id="ARBA00022512"/>
    </source>
</evidence>
<keyword evidence="7" id="KW-1185">Reference proteome</keyword>
<dbReference type="InterPro" id="IPR032675">
    <property type="entry name" value="LRR_dom_sf"/>
</dbReference>
<keyword evidence="2" id="KW-0134">Cell wall</keyword>
<protein>
    <recommendedName>
        <fullName evidence="8">Leucine-rich repeat domain-containing protein</fullName>
    </recommendedName>
</protein>
<evidence type="ECO:0000313" key="7">
    <source>
        <dbReference type="Proteomes" id="UP000580344"/>
    </source>
</evidence>
<evidence type="ECO:0000256" key="4">
    <source>
        <dbReference type="ARBA" id="ARBA00022729"/>
    </source>
</evidence>
<evidence type="ECO:0000313" key="6">
    <source>
        <dbReference type="EMBL" id="NOJ75690.1"/>
    </source>
</evidence>
<dbReference type="InterPro" id="IPR051648">
    <property type="entry name" value="CWI-Assembly_Regulator"/>
</dbReference>
<evidence type="ECO:0008006" key="8">
    <source>
        <dbReference type="Google" id="ProtNLM"/>
    </source>
</evidence>
<reference evidence="6 7" key="1">
    <citation type="submission" date="2020-05" db="EMBL/GenBank/DDBJ databases">
        <title>Tigecycline resistant gene in Empedobacter stercoris.</title>
        <authorList>
            <person name="Chen Y."/>
            <person name="Cheng Y."/>
            <person name="Zhou K."/>
        </authorList>
    </citation>
    <scope>NUCLEOTIDE SEQUENCE [LARGE SCALE GENOMIC DNA]</scope>
    <source>
        <strain evidence="6 7">ES202</strain>
    </source>
</reference>
<dbReference type="PANTHER" id="PTHR31018:SF3">
    <property type="entry name" value="RECEPTOR PROTEIN-TYROSINE KINASE"/>
    <property type="match status" value="1"/>
</dbReference>
<dbReference type="Gene3D" id="3.80.20.20">
    <property type="entry name" value="Receptor L-domain"/>
    <property type="match status" value="1"/>
</dbReference>
<dbReference type="EMBL" id="JABFOQ010000015">
    <property type="protein sequence ID" value="NOJ75690.1"/>
    <property type="molecule type" value="Genomic_DNA"/>
</dbReference>
<keyword evidence="4" id="KW-0732">Signal</keyword>
<evidence type="ECO:0000256" key="5">
    <source>
        <dbReference type="ARBA" id="ARBA00023180"/>
    </source>
</evidence>
<dbReference type="PROSITE" id="PS51257">
    <property type="entry name" value="PROKAR_LIPOPROTEIN"/>
    <property type="match status" value="1"/>
</dbReference>
<evidence type="ECO:0000256" key="1">
    <source>
        <dbReference type="ARBA" id="ARBA00004191"/>
    </source>
</evidence>
<dbReference type="Proteomes" id="UP000580344">
    <property type="component" value="Unassembled WGS sequence"/>
</dbReference>
<dbReference type="InterPro" id="IPR036941">
    <property type="entry name" value="Rcpt_L-dom_sf"/>
</dbReference>
<comment type="subcellular location">
    <subcellularLocation>
        <location evidence="1">Secreted</location>
        <location evidence="1">Cell wall</location>
    </subcellularLocation>
</comment>
<sequence>MKYFYILFFIILFIFSCTNDDDSQILKEKEPIELTTLPVTNESLYSLELNADFKIDDINLMTEYGFIVDTIKDVSPNKNMKMFKAQIKNNKLYTLLGSLVNNKTLYIKSYAKIKDKYYFGNEIEHKLIEDNVLYIEKDLIIDSQEKLNELAEKKYTSIRQRNNSSSLIITGNVNDISGLNTIEILELHFLRIEDSKIENLNGFNKLKSISSGHMFYYGVSISNNKSLKKIEGFEEFTTNYSALSIYNNPNLETINSFNKLHVNYDDLQISKNPNLRVVDSFKSLSGLSRLFITENDNLITLNNSFEKLELAVYGTIISNNKNLSKINNFKSLKKTEYLNVENNKLLDEISFPNLETVNWAFNILYNDNLTKLSFPNFKRAEYINFESNNSLINLDGIKDVETDYLFVKFNNSLKNLTSFKNVKIQIHLYGNPLLNSLKGFENVKELKGTFDNAEIKIINNNSLEDLSGLDNLKGVYGVDFSIFDNKNLKSLKGLNNLTSIKSPYGSPRSLSIYENPKLSEYCAIKKFVSNPENNLDTKNNLYNPTIEDILKNCK</sequence>
<dbReference type="RefSeq" id="WP_171623000.1">
    <property type="nucleotide sequence ID" value="NZ_CP053698.1"/>
</dbReference>
<gene>
    <name evidence="6" type="ORF">HMH06_07585</name>
</gene>
<evidence type="ECO:0000256" key="3">
    <source>
        <dbReference type="ARBA" id="ARBA00022525"/>
    </source>
</evidence>
<dbReference type="SUPFAM" id="SSF52058">
    <property type="entry name" value="L domain-like"/>
    <property type="match status" value="3"/>
</dbReference>